<keyword evidence="6" id="KW-0963">Cytoplasm</keyword>
<dbReference type="InterPro" id="IPR038881">
    <property type="entry name" value="Yae1-like"/>
</dbReference>
<evidence type="ECO:0000256" key="7">
    <source>
        <dbReference type="ARBA" id="ARBA00023242"/>
    </source>
</evidence>
<evidence type="ECO:0000256" key="3">
    <source>
        <dbReference type="ARBA" id="ARBA00007096"/>
    </source>
</evidence>
<name>A0A6C1EAU7_SACPS</name>
<evidence type="ECO:0000259" key="8">
    <source>
        <dbReference type="Pfam" id="PF09811"/>
    </source>
</evidence>
<accession>A0A6C1EAU7</accession>
<dbReference type="GO" id="GO:0005634">
    <property type="term" value="C:nucleus"/>
    <property type="evidence" value="ECO:0007669"/>
    <property type="project" value="UniProtKB-SubCell"/>
</dbReference>
<organism evidence="9 10">
    <name type="scientific">Saccharomyces pastorianus</name>
    <name type="common">Lager yeast</name>
    <name type="synonym">Saccharomyces cerevisiae x Saccharomyces eubayanus</name>
    <dbReference type="NCBI Taxonomy" id="27292"/>
    <lineage>
        <taxon>Eukaryota</taxon>
        <taxon>Fungi</taxon>
        <taxon>Dikarya</taxon>
        <taxon>Ascomycota</taxon>
        <taxon>Saccharomycotina</taxon>
        <taxon>Saccharomycetes</taxon>
        <taxon>Saccharomycetales</taxon>
        <taxon>Saccharomycetaceae</taxon>
        <taxon>Saccharomyces</taxon>
    </lineage>
</organism>
<comment type="subcellular location">
    <subcellularLocation>
        <location evidence="2">Cytoplasm</location>
    </subcellularLocation>
    <subcellularLocation>
        <location evidence="1">Nucleus</location>
    </subcellularLocation>
</comment>
<sequence>MSNTWDDVWASDSDVETERSPDLVKLRENHSKRGYLDGIVSSKEEKLQEGFNDGFPTGAKLGKQVGIIMGILLGLRTRFGDEDEDLSKAYIDAQKELRINKVLSKSIFDPNFDLQEKHPLITKWTDIVNTYCEKYHVPSIQ</sequence>
<proteinExistence type="inferred from homology"/>
<gene>
    <name evidence="9" type="primary">YAE1_2</name>
    <name evidence="9" type="ORF">GRS66_008775</name>
</gene>
<dbReference type="Pfam" id="PF09811">
    <property type="entry name" value="Yae1_N"/>
    <property type="match status" value="1"/>
</dbReference>
<dbReference type="GO" id="GO:0005737">
    <property type="term" value="C:cytoplasm"/>
    <property type="evidence" value="ECO:0007669"/>
    <property type="project" value="UniProtKB-SubCell"/>
</dbReference>
<dbReference type="EMBL" id="CP049007">
    <property type="protein sequence ID" value="QID86159.1"/>
    <property type="molecule type" value="Genomic_DNA"/>
</dbReference>
<reference evidence="9 10" key="1">
    <citation type="journal article" date="2019" name="BMC Genomics">
        <title>Chromosome level assembly and comparative genome analysis confirm lager-brewing yeasts originated from a single hybridization.</title>
        <authorList>
            <person name="Salazar A.N."/>
            <person name="Gorter de Vries A.R."/>
            <person name="van den Broek M."/>
            <person name="Brouwers N."/>
            <person name="de la Torre Cortes P."/>
            <person name="Kuijpers N.G.A."/>
            <person name="Daran J.G."/>
            <person name="Abeel T."/>
        </authorList>
    </citation>
    <scope>NUCLEOTIDE SEQUENCE [LARGE SCALE GENOMIC DNA]</scope>
    <source>
        <strain evidence="9 10">CBS 1483</strain>
    </source>
</reference>
<dbReference type="InterPro" id="IPR019191">
    <property type="entry name" value="Essential_protein_Yae1_N"/>
</dbReference>
<evidence type="ECO:0000256" key="5">
    <source>
        <dbReference type="ARBA" id="ARBA00018400"/>
    </source>
</evidence>
<keyword evidence="10" id="KW-1185">Reference proteome</keyword>
<dbReference type="Proteomes" id="UP000501346">
    <property type="component" value="Chromosome SeX-ScX"/>
</dbReference>
<evidence type="ECO:0000256" key="2">
    <source>
        <dbReference type="ARBA" id="ARBA00004496"/>
    </source>
</evidence>
<feature type="domain" description="Essential protein Yae1 N-terminal" evidence="8">
    <location>
        <begin position="34"/>
        <end position="72"/>
    </location>
</feature>
<dbReference type="PANTHER" id="PTHR18829:SF0">
    <property type="entry name" value="PROTEIN YAE1 HOMOLOG"/>
    <property type="match status" value="1"/>
</dbReference>
<evidence type="ECO:0000256" key="1">
    <source>
        <dbReference type="ARBA" id="ARBA00004123"/>
    </source>
</evidence>
<comment type="similarity">
    <text evidence="3">Belongs to the YAE1 family.</text>
</comment>
<protein>
    <recommendedName>
        <fullName evidence="5">Protein YAE1</fullName>
    </recommendedName>
    <alternativeName>
        <fullName evidence="4">Protein yae1</fullName>
    </alternativeName>
</protein>
<dbReference type="OrthoDB" id="20086at2759"/>
<keyword evidence="7" id="KW-0539">Nucleus</keyword>
<evidence type="ECO:0000256" key="4">
    <source>
        <dbReference type="ARBA" id="ARBA00017286"/>
    </source>
</evidence>
<dbReference type="PANTHER" id="PTHR18829">
    <property type="entry name" value="PROTEIN YAE1 HOMOLOG"/>
    <property type="match status" value="1"/>
</dbReference>
<evidence type="ECO:0000256" key="6">
    <source>
        <dbReference type="ARBA" id="ARBA00022490"/>
    </source>
</evidence>
<evidence type="ECO:0000313" key="9">
    <source>
        <dbReference type="EMBL" id="QID86159.1"/>
    </source>
</evidence>
<dbReference type="AlphaFoldDB" id="A0A6C1EAU7"/>
<evidence type="ECO:0000313" key="10">
    <source>
        <dbReference type="Proteomes" id="UP000501346"/>
    </source>
</evidence>